<proteinExistence type="predicted"/>
<dbReference type="AlphaFoldDB" id="A0A2U2BHI9"/>
<reference evidence="1 2" key="2">
    <citation type="submission" date="2018-05" db="EMBL/GenBank/DDBJ databases">
        <authorList>
            <person name="Lanie J.A."/>
            <person name="Ng W.-L."/>
            <person name="Kazmierczak K.M."/>
            <person name="Andrzejewski T.M."/>
            <person name="Davidsen T.M."/>
            <person name="Wayne K.J."/>
            <person name="Tettelin H."/>
            <person name="Glass J.I."/>
            <person name="Rusch D."/>
            <person name="Podicherti R."/>
            <person name="Tsui H.-C.T."/>
            <person name="Winkler M.E."/>
        </authorList>
    </citation>
    <scope>NUCLEOTIDE SEQUENCE [LARGE SCALE GENOMIC DNA]</scope>
    <source>
        <strain evidence="1 2">YBY</strain>
    </source>
</reference>
<comment type="caution">
    <text evidence="1">The sequence shown here is derived from an EMBL/GenBank/DDBJ whole genome shotgun (WGS) entry which is preliminary data.</text>
</comment>
<evidence type="ECO:0000313" key="2">
    <source>
        <dbReference type="Proteomes" id="UP000245216"/>
    </source>
</evidence>
<organism evidence="1 2">
    <name type="scientific">Alcaligenes faecalis</name>
    <dbReference type="NCBI Taxonomy" id="511"/>
    <lineage>
        <taxon>Bacteria</taxon>
        <taxon>Pseudomonadati</taxon>
        <taxon>Pseudomonadota</taxon>
        <taxon>Betaproteobacteria</taxon>
        <taxon>Burkholderiales</taxon>
        <taxon>Alcaligenaceae</taxon>
        <taxon>Alcaligenes</taxon>
    </lineage>
</organism>
<evidence type="ECO:0000313" key="1">
    <source>
        <dbReference type="EMBL" id="PWE13484.1"/>
    </source>
</evidence>
<accession>A0A2U2BHI9</accession>
<reference evidence="1 2" key="1">
    <citation type="submission" date="2018-05" db="EMBL/GenBank/DDBJ databases">
        <title>Genome Sequence of an Efficient Indole-Degrading Bacterium, Alcaligenes sp.YBY.</title>
        <authorList>
            <person name="Yang B."/>
        </authorList>
    </citation>
    <scope>NUCLEOTIDE SEQUENCE [LARGE SCALE GENOMIC DNA]</scope>
    <source>
        <strain evidence="1 2">YBY</strain>
    </source>
</reference>
<gene>
    <name evidence="1" type="ORF">DF183_16940</name>
</gene>
<protein>
    <submittedName>
        <fullName evidence="1">Uncharacterized protein</fullName>
    </submittedName>
</protein>
<dbReference type="EMBL" id="QEXO01000004">
    <property type="protein sequence ID" value="PWE13484.1"/>
    <property type="molecule type" value="Genomic_DNA"/>
</dbReference>
<name>A0A2U2BHI9_ALCFA</name>
<dbReference type="Proteomes" id="UP000245216">
    <property type="component" value="Unassembled WGS sequence"/>
</dbReference>
<sequence length="81" mass="9228">MPYQSSHNLCTLCQLLPLSSSISLKHEFMAVAGPCLQGPGEAKKSLYQCSNCKTLWLYERDRWGACLGFKLWPGMQQDFQR</sequence>